<name>Q656Y6_ORYSJ</name>
<feature type="region of interest" description="Disordered" evidence="1">
    <location>
        <begin position="115"/>
        <end position="135"/>
    </location>
</feature>
<dbReference type="AlphaFoldDB" id="Q656Y6"/>
<protein>
    <submittedName>
        <fullName evidence="2">Uncharacterized protein</fullName>
    </submittedName>
</protein>
<dbReference type="Proteomes" id="UP000817658">
    <property type="component" value="Chromosome 1"/>
</dbReference>
<gene>
    <name evidence="2" type="primary">B1114B07.15</name>
</gene>
<reference evidence="2" key="1">
    <citation type="journal article" date="2002" name="Nature">
        <title>The genome sequence and structure of rice chromosome 1.</title>
        <authorList>
            <person name="Sasaki T."/>
            <person name="Matsumoto T."/>
            <person name="Yamamoto K."/>
            <person name="Sakata K."/>
            <person name="Baba T."/>
            <person name="Katayose Y."/>
            <person name="Wu J."/>
            <person name="Niimura Y."/>
            <person name="Cheng Z."/>
            <person name="Nagamura Y."/>
            <person name="Antonio B.A."/>
            <person name="Kanamori H."/>
            <person name="Hosokawa S."/>
            <person name="Masukawa M."/>
            <person name="Arikawa K."/>
            <person name="Chiden Y."/>
            <person name="Hayashi M."/>
            <person name="Okamoto M."/>
            <person name="Ando T."/>
            <person name="Aoki H."/>
            <person name="Arita K."/>
            <person name="Hamada M."/>
            <person name="Harada C."/>
            <person name="Hijishita S."/>
            <person name="Honda M."/>
            <person name="Ichikawa Y."/>
            <person name="Idonuma A."/>
            <person name="Iijima M."/>
            <person name="Ikeda M."/>
            <person name="Ikeno M."/>
            <person name="Itoh S."/>
            <person name="Itoh T."/>
            <person name="Itoh Y."/>
            <person name="Itoh Y."/>
            <person name="Iwabuchi A."/>
            <person name="Kamiya K."/>
            <person name="Karasawa W."/>
            <person name="Katagiri S."/>
            <person name="Kikuta A."/>
            <person name="Kobayashi N."/>
            <person name="Kono I."/>
            <person name="Machita K."/>
            <person name="Maehara T."/>
            <person name="Mizuno H."/>
            <person name="Mizubayashi T."/>
            <person name="Mukai Y."/>
            <person name="Nagasaki H."/>
            <person name="Nakashima M."/>
            <person name="Nakama Y."/>
            <person name="Nakamichi Y."/>
            <person name="Nakamura M."/>
            <person name="Namiki N."/>
            <person name="Negishi M."/>
            <person name="Ohta I."/>
            <person name="Ono N."/>
            <person name="Saji S."/>
            <person name="Sakai K."/>
            <person name="Shibata M."/>
            <person name="Shimokawa T."/>
            <person name="Shomura A."/>
            <person name="Song J."/>
            <person name="Takazaki Y."/>
            <person name="Terasawa K."/>
            <person name="Tsuji K."/>
            <person name="Waki K."/>
            <person name="Yamagata H."/>
            <person name="Yamane H."/>
            <person name="Yoshiki S."/>
            <person name="Yoshihara R."/>
            <person name="Yukawa K."/>
            <person name="Zhong H."/>
            <person name="Iwama H."/>
            <person name="Endo T."/>
            <person name="Ito H."/>
            <person name="Hahn J.H."/>
            <person name="Kim H.I."/>
            <person name="Eun M.Y."/>
            <person name="Yano M."/>
            <person name="Jiang J."/>
            <person name="Gojobori T."/>
        </authorList>
    </citation>
    <scope>NUCLEOTIDE SEQUENCE [LARGE SCALE GENOMIC DNA]</scope>
</reference>
<evidence type="ECO:0000256" key="1">
    <source>
        <dbReference type="SAM" id="MobiDB-lite"/>
    </source>
</evidence>
<sequence length="135" mass="15358">MRTSKLSRLPVHASELDGDVIKLDGVDYERRHSIEEEANRLLPRRRQTALSDDAEEEANRLLPVQDDSAARYYRDIRTPTGLHDGAEANRLLPVQDVIIERRPALLIAEISGRQPNSTTAQRRRQTAFSRCSTLL</sequence>
<proteinExistence type="predicted"/>
<dbReference type="EMBL" id="AP003334">
    <property type="protein sequence ID" value="BAD45133.1"/>
    <property type="molecule type" value="Genomic_DNA"/>
</dbReference>
<evidence type="ECO:0000313" key="2">
    <source>
        <dbReference type="EMBL" id="BAD45133.1"/>
    </source>
</evidence>
<organism evidence="2">
    <name type="scientific">Oryza sativa subsp. japonica</name>
    <name type="common">Rice</name>
    <dbReference type="NCBI Taxonomy" id="39947"/>
    <lineage>
        <taxon>Eukaryota</taxon>
        <taxon>Viridiplantae</taxon>
        <taxon>Streptophyta</taxon>
        <taxon>Embryophyta</taxon>
        <taxon>Tracheophyta</taxon>
        <taxon>Spermatophyta</taxon>
        <taxon>Magnoliopsida</taxon>
        <taxon>Liliopsida</taxon>
        <taxon>Poales</taxon>
        <taxon>Poaceae</taxon>
        <taxon>BOP clade</taxon>
        <taxon>Oryzoideae</taxon>
        <taxon>Oryzeae</taxon>
        <taxon>Oryzinae</taxon>
        <taxon>Oryza</taxon>
        <taxon>Oryza sativa</taxon>
    </lineage>
</organism>
<accession>Q656Y6</accession>